<comment type="similarity">
    <text evidence="11">Belongs to the GARS family.</text>
</comment>
<dbReference type="InterPro" id="IPR020562">
    <property type="entry name" value="PRibGlycinamide_synth_N"/>
</dbReference>
<dbReference type="InterPro" id="IPR011054">
    <property type="entry name" value="Rudment_hybrid_motif"/>
</dbReference>
<evidence type="ECO:0000256" key="7">
    <source>
        <dbReference type="ARBA" id="ARBA00022755"/>
    </source>
</evidence>
<dbReference type="InterPro" id="IPR000115">
    <property type="entry name" value="PRibGlycinamide_synth"/>
</dbReference>
<keyword evidence="5 16" id="KW-0436">Ligase</keyword>
<keyword evidence="6 14" id="KW-0547">Nucleotide-binding</keyword>
<keyword evidence="8 14" id="KW-0067">ATP-binding</keyword>
<evidence type="ECO:0000256" key="13">
    <source>
        <dbReference type="ARBA" id="ARBA00042864"/>
    </source>
</evidence>
<keyword evidence="9" id="KW-0460">Magnesium</keyword>
<keyword evidence="7" id="KW-0658">Purine biosynthesis</keyword>
<comment type="cofactor">
    <cofactor evidence="1">
        <name>Mn(2+)</name>
        <dbReference type="ChEBI" id="CHEBI:29035"/>
    </cofactor>
</comment>
<dbReference type="InterPro" id="IPR016185">
    <property type="entry name" value="PreATP-grasp_dom_sf"/>
</dbReference>
<dbReference type="EC" id="6.3.4.13" evidence="4"/>
<evidence type="ECO:0000256" key="4">
    <source>
        <dbReference type="ARBA" id="ARBA00013255"/>
    </source>
</evidence>
<dbReference type="InterPro" id="IPR013815">
    <property type="entry name" value="ATP_grasp_subdomain_1"/>
</dbReference>
<keyword evidence="17" id="KW-1185">Reference proteome</keyword>
<dbReference type="PATRIC" id="fig|1392998.3.peg.1191"/>
<dbReference type="SUPFAM" id="SSF51246">
    <property type="entry name" value="Rudiment single hybrid motif"/>
    <property type="match status" value="1"/>
</dbReference>
<organism evidence="16 17">
    <name type="scientific">Candidatus Methanoperedens nitratireducens</name>
    <dbReference type="NCBI Taxonomy" id="1392998"/>
    <lineage>
        <taxon>Archaea</taxon>
        <taxon>Methanobacteriati</taxon>
        <taxon>Methanobacteriota</taxon>
        <taxon>Stenosarchaea group</taxon>
        <taxon>Methanomicrobia</taxon>
        <taxon>Methanosarcinales</taxon>
        <taxon>ANME-2 cluster</taxon>
        <taxon>Candidatus Methanoperedentaceae</taxon>
        <taxon>Candidatus Methanoperedens</taxon>
    </lineage>
</organism>
<evidence type="ECO:0000256" key="8">
    <source>
        <dbReference type="ARBA" id="ARBA00022840"/>
    </source>
</evidence>
<keyword evidence="10" id="KW-0464">Manganese</keyword>
<dbReference type="GO" id="GO:0005524">
    <property type="term" value="F:ATP binding"/>
    <property type="evidence" value="ECO:0007669"/>
    <property type="project" value="UniProtKB-UniRule"/>
</dbReference>
<dbReference type="AlphaFoldDB" id="A0A062VBA0"/>
<comment type="cofactor">
    <cofactor evidence="2">
        <name>Mg(2+)</name>
        <dbReference type="ChEBI" id="CHEBI:18420"/>
    </cofactor>
</comment>
<dbReference type="SUPFAM" id="SSF56059">
    <property type="entry name" value="Glutathione synthetase ATP-binding domain-like"/>
    <property type="match status" value="1"/>
</dbReference>
<dbReference type="OrthoDB" id="146558at2157"/>
<evidence type="ECO:0000256" key="2">
    <source>
        <dbReference type="ARBA" id="ARBA00001946"/>
    </source>
</evidence>
<sequence>MKELSGYNKTNKLSVKRVLVVGSWAKEQITIENIHSNPEIEIFSYMDIRNPGIMSLVEGYKVESFQDIHAIVRYAREQRIDLVIITTASPLSRGLVDALEADHILAFGPVRLAALLEADKEFTRKLLQKYMPSAIPRFGVFEDPQKATDYAGKLDWQVAVKPIGLTEGLGVRVFGEQLKDENEIKEYIQQVINRRIGRSSKVIIEEKIEGEEFTVQCFVHGEHVLPTPAVQDFKRLLPGEKGPNTASMGSYSQQGYLLPFMREEDYEQALSIIHKTLDGFKKETGRICSGFLYGQFMVTAKGVKLIEYNFRPGDPEWMNTVVVLKNNLLDIILKLFQGEEQELYFENKATVCKYIVPVDYPEKLYQDLEVDLNEEAILQIDGLKYYYSCGLNDAGKLNAGAERGIAFVAKAPTIEEANEKVEKAISLVDGEFYYRKDIGTRDLIDSKIGHVNRLRDQYENKKGNPG</sequence>
<evidence type="ECO:0000313" key="16">
    <source>
        <dbReference type="EMBL" id="KCZ72595.1"/>
    </source>
</evidence>
<evidence type="ECO:0000256" key="11">
    <source>
        <dbReference type="ARBA" id="ARBA00038345"/>
    </source>
</evidence>
<evidence type="ECO:0000313" key="17">
    <source>
        <dbReference type="Proteomes" id="UP000027153"/>
    </source>
</evidence>
<name>A0A062VBA0_9EURY</name>
<dbReference type="GO" id="GO:0046872">
    <property type="term" value="F:metal ion binding"/>
    <property type="evidence" value="ECO:0007669"/>
    <property type="project" value="InterPro"/>
</dbReference>
<reference evidence="16 17" key="1">
    <citation type="journal article" date="2013" name="Nature">
        <title>Anaerobic oxidation of methane coupled to nitrate reduction in a novel archaeal lineage.</title>
        <authorList>
            <person name="Haroon M.F."/>
            <person name="Hu S."/>
            <person name="Shi Y."/>
            <person name="Imelfort M."/>
            <person name="Keller J."/>
            <person name="Hugenholtz P."/>
            <person name="Yuan Z."/>
            <person name="Tyson G.W."/>
        </authorList>
    </citation>
    <scope>NUCLEOTIDE SEQUENCE [LARGE SCALE GENOMIC DNA]</scope>
    <source>
        <strain evidence="16 17">ANME-2d</strain>
    </source>
</reference>
<dbReference type="Pfam" id="PF01071">
    <property type="entry name" value="GARS_A"/>
    <property type="match status" value="1"/>
</dbReference>
<dbReference type="EMBL" id="JMIY01000002">
    <property type="protein sequence ID" value="KCZ72595.1"/>
    <property type="molecule type" value="Genomic_DNA"/>
</dbReference>
<dbReference type="InterPro" id="IPR020561">
    <property type="entry name" value="PRibGlycinamid_synth_ATP-grasp"/>
</dbReference>
<dbReference type="GO" id="GO:0006189">
    <property type="term" value="P:'de novo' IMP biosynthetic process"/>
    <property type="evidence" value="ECO:0007669"/>
    <property type="project" value="UniProtKB-UniPathway"/>
</dbReference>
<dbReference type="GO" id="GO:0009113">
    <property type="term" value="P:purine nucleobase biosynthetic process"/>
    <property type="evidence" value="ECO:0007669"/>
    <property type="project" value="InterPro"/>
</dbReference>
<dbReference type="PROSITE" id="PS50975">
    <property type="entry name" value="ATP_GRASP"/>
    <property type="match status" value="1"/>
</dbReference>
<dbReference type="UniPathway" id="UPA00074">
    <property type="reaction ID" value="UER00125"/>
</dbReference>
<dbReference type="SMART" id="SM01210">
    <property type="entry name" value="GARS_C"/>
    <property type="match status" value="1"/>
</dbReference>
<dbReference type="InterPro" id="IPR011761">
    <property type="entry name" value="ATP-grasp"/>
</dbReference>
<evidence type="ECO:0000256" key="1">
    <source>
        <dbReference type="ARBA" id="ARBA00001936"/>
    </source>
</evidence>
<dbReference type="InterPro" id="IPR020560">
    <property type="entry name" value="PRibGlycinamide_synth_C-dom"/>
</dbReference>
<dbReference type="GO" id="GO:0004637">
    <property type="term" value="F:phosphoribosylamine-glycine ligase activity"/>
    <property type="evidence" value="ECO:0007669"/>
    <property type="project" value="UniProtKB-EC"/>
</dbReference>
<evidence type="ECO:0000256" key="12">
    <source>
        <dbReference type="ARBA" id="ARBA00042242"/>
    </source>
</evidence>
<evidence type="ECO:0000256" key="5">
    <source>
        <dbReference type="ARBA" id="ARBA00022598"/>
    </source>
</evidence>
<accession>A0A062VBA0</accession>
<proteinExistence type="inferred from homology"/>
<dbReference type="PANTHER" id="PTHR43472:SF1">
    <property type="entry name" value="PHOSPHORIBOSYLAMINE--GLYCINE LIGASE, CHLOROPLASTIC"/>
    <property type="match status" value="1"/>
</dbReference>
<evidence type="ECO:0000256" key="3">
    <source>
        <dbReference type="ARBA" id="ARBA00005174"/>
    </source>
</evidence>
<evidence type="ECO:0000259" key="15">
    <source>
        <dbReference type="PROSITE" id="PS50975"/>
    </source>
</evidence>
<dbReference type="RefSeq" id="WP_048089491.1">
    <property type="nucleotide sequence ID" value="NZ_JMIY01000002.1"/>
</dbReference>
<dbReference type="Gene3D" id="3.30.1490.20">
    <property type="entry name" value="ATP-grasp fold, A domain"/>
    <property type="match status" value="1"/>
</dbReference>
<dbReference type="Proteomes" id="UP000027153">
    <property type="component" value="Unassembled WGS sequence"/>
</dbReference>
<dbReference type="NCBIfam" id="TIGR00877">
    <property type="entry name" value="purD"/>
    <property type="match status" value="1"/>
</dbReference>
<evidence type="ECO:0000256" key="6">
    <source>
        <dbReference type="ARBA" id="ARBA00022741"/>
    </source>
</evidence>
<dbReference type="Gene3D" id="3.30.470.20">
    <property type="entry name" value="ATP-grasp fold, B domain"/>
    <property type="match status" value="1"/>
</dbReference>
<gene>
    <name evidence="16" type="ORF">ANME2D_01024</name>
</gene>
<protein>
    <recommendedName>
        <fullName evidence="4">phosphoribosylamine--glycine ligase</fullName>
        <ecNumber evidence="4">6.3.4.13</ecNumber>
    </recommendedName>
    <alternativeName>
        <fullName evidence="12">Glycinamide ribonucleotide synthetase</fullName>
    </alternativeName>
    <alternativeName>
        <fullName evidence="13">Phosphoribosylglycinamide synthetase</fullName>
    </alternativeName>
</protein>
<dbReference type="Pfam" id="PF02844">
    <property type="entry name" value="GARS_N"/>
    <property type="match status" value="1"/>
</dbReference>
<evidence type="ECO:0000256" key="10">
    <source>
        <dbReference type="ARBA" id="ARBA00023211"/>
    </source>
</evidence>
<dbReference type="SUPFAM" id="SSF52440">
    <property type="entry name" value="PreATP-grasp domain"/>
    <property type="match status" value="1"/>
</dbReference>
<dbReference type="PANTHER" id="PTHR43472">
    <property type="entry name" value="PHOSPHORIBOSYLAMINE--GLYCINE LIGASE"/>
    <property type="match status" value="1"/>
</dbReference>
<feature type="domain" description="ATP-grasp" evidence="15">
    <location>
        <begin position="125"/>
        <end position="337"/>
    </location>
</feature>
<comment type="pathway">
    <text evidence="3">Purine metabolism; IMP biosynthesis via de novo pathway; N(1)-(5-phospho-D-ribosyl)glycinamide from 5-phospho-alpha-D-ribose 1-diphosphate: step 2/2.</text>
</comment>
<dbReference type="Gene3D" id="3.90.600.10">
    <property type="entry name" value="Phosphoribosylglycinamide synthetase, C-terminal domain"/>
    <property type="match status" value="1"/>
</dbReference>
<dbReference type="Gene3D" id="3.40.50.20">
    <property type="match status" value="1"/>
</dbReference>
<comment type="caution">
    <text evidence="16">The sequence shown here is derived from an EMBL/GenBank/DDBJ whole genome shotgun (WGS) entry which is preliminary data.</text>
</comment>
<dbReference type="SMART" id="SM01209">
    <property type="entry name" value="GARS_A"/>
    <property type="match status" value="1"/>
</dbReference>
<dbReference type="InterPro" id="IPR037123">
    <property type="entry name" value="PRibGlycinamide_synth_C_sf"/>
</dbReference>
<evidence type="ECO:0000256" key="14">
    <source>
        <dbReference type="PROSITE-ProRule" id="PRU00409"/>
    </source>
</evidence>
<dbReference type="Pfam" id="PF02843">
    <property type="entry name" value="GARS_C"/>
    <property type="match status" value="1"/>
</dbReference>
<evidence type="ECO:0000256" key="9">
    <source>
        <dbReference type="ARBA" id="ARBA00022842"/>
    </source>
</evidence>